<evidence type="ECO:0000313" key="3">
    <source>
        <dbReference type="EMBL" id="QXT44788.1"/>
    </source>
</evidence>
<keyword evidence="2" id="KW-0874">Quinone</keyword>
<dbReference type="GO" id="GO:0008137">
    <property type="term" value="F:NADH dehydrogenase (ubiquinone) activity"/>
    <property type="evidence" value="ECO:0007669"/>
    <property type="project" value="UniProtKB-UniRule"/>
</dbReference>
<keyword evidence="2" id="KW-0472">Membrane</keyword>
<dbReference type="GO" id="GO:0009535">
    <property type="term" value="C:chloroplast thylakoid membrane"/>
    <property type="evidence" value="ECO:0007669"/>
    <property type="project" value="UniProtKB-SubCell"/>
</dbReference>
<protein>
    <recommendedName>
        <fullName evidence="2">NAD(P)H-quinone oxidoreductase subunit 6, chloroplastic</fullName>
        <ecNumber evidence="2">7.1.1.-</ecNumber>
    </recommendedName>
</protein>
<keyword evidence="2" id="KW-0618">Plastoquinone</keyword>
<comment type="catalytic activity">
    <reaction evidence="2">
        <text>a plastoquinone + NADPH + (n+1) H(+)(in) = a plastoquinol + NADP(+) + n H(+)(out)</text>
        <dbReference type="Rhea" id="RHEA:42612"/>
        <dbReference type="Rhea" id="RHEA-COMP:9561"/>
        <dbReference type="Rhea" id="RHEA-COMP:9562"/>
        <dbReference type="ChEBI" id="CHEBI:15378"/>
        <dbReference type="ChEBI" id="CHEBI:17757"/>
        <dbReference type="ChEBI" id="CHEBI:57783"/>
        <dbReference type="ChEBI" id="CHEBI:58349"/>
        <dbReference type="ChEBI" id="CHEBI:62192"/>
    </reaction>
</comment>
<comment type="function">
    <text evidence="2">NDH shuttles electrons from NAD(P)H:plastoquinone, via FMN and iron-sulfur (Fe-S) centers, to quinones in the photosynthetic chain and possibly in a chloroplast respiratory chain. The immediate electron acceptor for the enzyme in this species is believed to be plastoquinone. Couples the redox reaction to proton translocation, and thus conserves the redox energy in a proton gradient.</text>
</comment>
<accession>A0A8F6YEW4</accession>
<feature type="transmembrane region" description="Helical" evidence="2">
    <location>
        <begin position="32"/>
        <end position="49"/>
    </location>
</feature>
<comment type="similarity">
    <text evidence="1 2">Belongs to the complex I subunit 6 family.</text>
</comment>
<dbReference type="InterPro" id="IPR001457">
    <property type="entry name" value="NADH_UbQ/plastoQ_OxRdtase_su6"/>
</dbReference>
<organism evidence="3">
    <name type="scientific">Nitellopsis obtusa</name>
    <dbReference type="NCBI Taxonomy" id="40811"/>
    <lineage>
        <taxon>Eukaryota</taxon>
        <taxon>Viridiplantae</taxon>
        <taxon>Streptophyta</taxon>
        <taxon>Charophyceae</taxon>
        <taxon>Charales</taxon>
        <taxon>Characeae</taxon>
        <taxon>Nitellopsis</taxon>
    </lineage>
</organism>
<keyword evidence="2" id="KW-0812">Transmembrane</keyword>
<feature type="transmembrane region" description="Helical" evidence="2">
    <location>
        <begin position="55"/>
        <end position="77"/>
    </location>
</feature>
<comment type="subunit">
    <text evidence="2">NDH is composed of at least 16 different subunits, 5 of which are encoded in the nucleus.</text>
</comment>
<dbReference type="EC" id="7.1.1.-" evidence="2"/>
<dbReference type="Pfam" id="PF00499">
    <property type="entry name" value="Oxidored_q3"/>
    <property type="match status" value="1"/>
</dbReference>
<proteinExistence type="inferred from homology"/>
<keyword evidence="2" id="KW-1133">Transmembrane helix</keyword>
<feature type="transmembrane region" description="Helical" evidence="2">
    <location>
        <begin position="98"/>
        <end position="116"/>
    </location>
</feature>
<dbReference type="InterPro" id="IPR042106">
    <property type="entry name" value="Nuo/plastoQ_OxRdtase_6_NuoJ"/>
</dbReference>
<sequence>MSYQLIVTYLLQLGIYLGALGVVFVNNIVYSAISLSLVLSLIALLYLFFDADFLAATQILIYVGAINVLILFAIMLINIPKSSTFNFSFTQQSKISGFACINLFGLLVKIILETPWSTESSYILLNENNKLDRIGIYLLSNLLLPFELISLLLLIALIGAVSIARRQDYQKTE</sequence>
<keyword evidence="2 3" id="KW-0934">Plastid</keyword>
<evidence type="ECO:0000256" key="2">
    <source>
        <dbReference type="RuleBase" id="RU004431"/>
    </source>
</evidence>
<dbReference type="PANTHER" id="PTHR33269">
    <property type="entry name" value="NADH-UBIQUINONE OXIDOREDUCTASE CHAIN 6"/>
    <property type="match status" value="1"/>
</dbReference>
<dbReference type="EMBL" id="MW556321">
    <property type="protein sequence ID" value="QXT44788.1"/>
    <property type="molecule type" value="Genomic_DNA"/>
</dbReference>
<reference evidence="3" key="1">
    <citation type="journal article" date="2021" name="Biol. Invasions">
        <title>Global high-throughput genotyping of organellar genomes reveals insights into the origin and spread of invasive starry stonewort (Nitellopsis obtusa).</title>
        <authorList>
            <person name="Sleith R.S."/>
            <person name="Karol K.G."/>
        </authorList>
    </citation>
    <scope>NUCLEOTIDE SEQUENCE</scope>
    <source>
        <strain evidence="3">KGK5729</strain>
    </source>
</reference>
<evidence type="ECO:0000256" key="1">
    <source>
        <dbReference type="ARBA" id="ARBA00005698"/>
    </source>
</evidence>
<keyword evidence="2 3" id="KW-0150">Chloroplast</keyword>
<feature type="transmembrane region" description="Helical" evidence="2">
    <location>
        <begin position="136"/>
        <end position="164"/>
    </location>
</feature>
<dbReference type="GO" id="GO:0048038">
    <property type="term" value="F:quinone binding"/>
    <property type="evidence" value="ECO:0007669"/>
    <property type="project" value="UniProtKB-KW"/>
</dbReference>
<comment type="catalytic activity">
    <reaction evidence="2">
        <text>a plastoquinone + NADH + (n+1) H(+)(in) = a plastoquinol + NAD(+) + n H(+)(out)</text>
        <dbReference type="Rhea" id="RHEA:42608"/>
        <dbReference type="Rhea" id="RHEA-COMP:9561"/>
        <dbReference type="Rhea" id="RHEA-COMP:9562"/>
        <dbReference type="ChEBI" id="CHEBI:15378"/>
        <dbReference type="ChEBI" id="CHEBI:17757"/>
        <dbReference type="ChEBI" id="CHEBI:57540"/>
        <dbReference type="ChEBI" id="CHEBI:57945"/>
        <dbReference type="ChEBI" id="CHEBI:62192"/>
    </reaction>
</comment>
<geneLocation type="chloroplast" evidence="3"/>
<name>A0A8F6YEW4_9VIRI</name>
<keyword evidence="2" id="KW-0520">NAD</keyword>
<dbReference type="PANTHER" id="PTHR33269:SF17">
    <property type="entry name" value="NADH-UBIQUINONE OXIDOREDUCTASE CHAIN 6"/>
    <property type="match status" value="1"/>
</dbReference>
<comment type="subcellular location">
    <subcellularLocation>
        <location evidence="2">Plastid</location>
        <location evidence="2">Chloroplast thylakoid membrane</location>
    </subcellularLocation>
</comment>
<gene>
    <name evidence="3" type="primary">ndhG</name>
</gene>
<keyword evidence="2" id="KW-0521">NADP</keyword>
<keyword evidence="2" id="KW-0793">Thylakoid</keyword>
<feature type="transmembrane region" description="Helical" evidence="2">
    <location>
        <begin position="6"/>
        <end position="25"/>
    </location>
</feature>
<dbReference type="AlphaFoldDB" id="A0A8F6YEW4"/>
<dbReference type="Gene3D" id="1.20.120.1200">
    <property type="entry name" value="NADH-ubiquinone/plastoquinone oxidoreductase chain 6, subunit NuoJ"/>
    <property type="match status" value="1"/>
</dbReference>